<evidence type="ECO:0000313" key="6">
    <source>
        <dbReference type="Proteomes" id="UP000728106"/>
    </source>
</evidence>
<evidence type="ECO:0000313" key="4">
    <source>
        <dbReference type="EMBL" id="NBA12097.1"/>
    </source>
</evidence>
<name>A0A0R2FFQ5_WEICO</name>
<dbReference type="AlphaFoldDB" id="A0A0R2FFQ5"/>
<sequence>MGLFGNKDFSLPMTVGDIPAGFEAIQIVTSIAMSPTGALADLAKEADKLGADEVLNVRLMGDENYTAYGDAVKKN</sequence>
<dbReference type="STRING" id="1583.IV69_GL001381"/>
<dbReference type="RefSeq" id="WP_003608951.1">
    <property type="nucleotide sequence ID" value="NZ_ALXH01000145.1"/>
</dbReference>
<dbReference type="Proteomes" id="UP000719917">
    <property type="component" value="Unassembled WGS sequence"/>
</dbReference>
<dbReference type="Proteomes" id="UP000728106">
    <property type="component" value="Unassembled WGS sequence"/>
</dbReference>
<gene>
    <name evidence="4" type="ORF">GTU77_07690</name>
    <name evidence="1" type="ORF">H7R52_06725</name>
    <name evidence="3" type="ORF">HAU20_10285</name>
    <name evidence="2" type="ORF">HAU43_09935</name>
</gene>
<dbReference type="EMBL" id="JACSZT010000004">
    <property type="protein sequence ID" value="MBC6498491.1"/>
    <property type="molecule type" value="Genomic_DNA"/>
</dbReference>
<dbReference type="EMBL" id="JAAOCP010000016">
    <property type="protein sequence ID" value="MBJ7639762.1"/>
    <property type="molecule type" value="Genomic_DNA"/>
</dbReference>
<reference evidence="4" key="1">
    <citation type="submission" date="2020-01" db="EMBL/GenBank/DDBJ databases">
        <title>First Reported Case and Whole Genome of Weissella confusa in an Equid.</title>
        <authorList>
            <person name="Little S.V."/>
            <person name="Lawhon S.D."/>
        </authorList>
    </citation>
    <scope>NUCLEOTIDE SEQUENCE</scope>
    <source>
        <strain evidence="4">718955</strain>
    </source>
</reference>
<organism evidence="1 5">
    <name type="scientific">Weissella confusa</name>
    <name type="common">Lactobacillus confusus</name>
    <dbReference type="NCBI Taxonomy" id="1583"/>
    <lineage>
        <taxon>Bacteria</taxon>
        <taxon>Bacillati</taxon>
        <taxon>Bacillota</taxon>
        <taxon>Bacilli</taxon>
        <taxon>Lactobacillales</taxon>
        <taxon>Lactobacillaceae</taxon>
        <taxon>Weissella</taxon>
    </lineage>
</organism>
<accession>A0A0R2FFQ5</accession>
<evidence type="ECO:0000313" key="3">
    <source>
        <dbReference type="EMBL" id="MBJ7639762.1"/>
    </source>
</evidence>
<dbReference type="EMBL" id="JAAAMQ010000018">
    <property type="protein sequence ID" value="NBA12097.1"/>
    <property type="molecule type" value="Genomic_DNA"/>
</dbReference>
<evidence type="ECO:0000313" key="5">
    <source>
        <dbReference type="Proteomes" id="UP000650485"/>
    </source>
</evidence>
<keyword evidence="6" id="KW-1185">Reference proteome</keyword>
<reference evidence="1" key="3">
    <citation type="submission" date="2020-08" db="EMBL/GenBank/DDBJ databases">
        <title>Complete genome sequence of Weissella confusa strain FS54 provides insights into metabolic potential.</title>
        <authorList>
            <person name="Fhoula I."/>
            <person name="Najjari A."/>
            <person name="Lekired A."/>
            <person name="Bessrour-Aouam N."/>
            <person name="Jaballah S."/>
            <person name="Klibi N."/>
            <person name="Ouzari H.-I."/>
        </authorList>
    </citation>
    <scope>NUCLEOTIDE SEQUENCE</scope>
    <source>
        <strain evidence="1">FS54</strain>
    </source>
</reference>
<protein>
    <submittedName>
        <fullName evidence="1">Uncharacterized protein</fullName>
    </submittedName>
</protein>
<dbReference type="OrthoDB" id="2149519at2"/>
<reference evidence="2 6" key="4">
    <citation type="journal article" date="2021" name="Int. J. Food Microbiol.">
        <title>Safety demonstration of a microbial species for use in the food chain: Weissella confusa.</title>
        <authorList>
            <person name="Bourdichon F."/>
            <person name="Patrone V."/>
            <person name="Fontana A."/>
            <person name="Milani G."/>
            <person name="Morelli L."/>
        </authorList>
    </citation>
    <scope>NUCLEOTIDE SEQUENCE</scope>
    <source>
        <strain evidence="2">CCUG 30943</strain>
        <strain evidence="3 6">CCUG 43002</strain>
    </source>
</reference>
<dbReference type="EMBL" id="JAAOCX010000016">
    <property type="protein sequence ID" value="MBJ7633396.1"/>
    <property type="molecule type" value="Genomic_DNA"/>
</dbReference>
<proteinExistence type="predicted"/>
<dbReference type="Proteomes" id="UP000808038">
    <property type="component" value="Unassembled WGS sequence"/>
</dbReference>
<dbReference type="Proteomes" id="UP000650485">
    <property type="component" value="Unassembled WGS sequence"/>
</dbReference>
<evidence type="ECO:0000313" key="2">
    <source>
        <dbReference type="EMBL" id="MBJ7633396.1"/>
    </source>
</evidence>
<comment type="caution">
    <text evidence="1">The sequence shown here is derived from an EMBL/GenBank/DDBJ whole genome shotgun (WGS) entry which is preliminary data.</text>
</comment>
<reference evidence="2" key="2">
    <citation type="submission" date="2020-02" db="EMBL/GenBank/DDBJ databases">
        <authorList>
            <person name="Fontana A."/>
            <person name="Patrone V."/>
            <person name="Morelli L."/>
        </authorList>
    </citation>
    <scope>NUCLEOTIDE SEQUENCE</scope>
    <source>
        <strain evidence="2">CCUG 30943</strain>
        <strain evidence="3">CCUG 43002</strain>
    </source>
</reference>
<evidence type="ECO:0000313" key="1">
    <source>
        <dbReference type="EMBL" id="MBC6498491.1"/>
    </source>
</evidence>